<gene>
    <name evidence="1" type="ORF">XENOCAPTIV_021786</name>
</gene>
<reference evidence="1 2" key="1">
    <citation type="submission" date="2021-06" db="EMBL/GenBank/DDBJ databases">
        <authorList>
            <person name="Palmer J.M."/>
        </authorList>
    </citation>
    <scope>NUCLEOTIDE SEQUENCE [LARGE SCALE GENOMIC DNA]</scope>
    <source>
        <strain evidence="1 2">XC_2019</strain>
        <tissue evidence="1">Muscle</tissue>
    </source>
</reference>
<dbReference type="EMBL" id="JAHRIN010063612">
    <property type="protein sequence ID" value="MEQ2213835.1"/>
    <property type="molecule type" value="Genomic_DNA"/>
</dbReference>
<dbReference type="InterPro" id="IPR039891">
    <property type="entry name" value="VWA8"/>
</dbReference>
<dbReference type="Proteomes" id="UP001434883">
    <property type="component" value="Unassembled WGS sequence"/>
</dbReference>
<evidence type="ECO:0000313" key="1">
    <source>
        <dbReference type="EMBL" id="MEQ2213835.1"/>
    </source>
</evidence>
<name>A0ABV0RZW8_9TELE</name>
<protein>
    <submittedName>
        <fullName evidence="1">Uncharacterized protein</fullName>
    </submittedName>
</protein>
<comment type="caution">
    <text evidence="1">The sequence shown here is derived from an EMBL/GenBank/DDBJ whole genome shotgun (WGS) entry which is preliminary data.</text>
</comment>
<dbReference type="PANTHER" id="PTHR21610:SF9">
    <property type="entry name" value="VON WILLEBRAND FACTOR A DOMAIN-CONTAINING PROTEIN 8"/>
    <property type="match status" value="1"/>
</dbReference>
<dbReference type="PANTHER" id="PTHR21610">
    <property type="entry name" value="VON WILLEBRAND FACTOR A DOMAIN-CONTAINING PROTEIN 8"/>
    <property type="match status" value="1"/>
</dbReference>
<accession>A0ABV0RZW8</accession>
<keyword evidence="2" id="KW-1185">Reference proteome</keyword>
<organism evidence="1 2">
    <name type="scientific">Xenoophorus captivus</name>
    <dbReference type="NCBI Taxonomy" id="1517983"/>
    <lineage>
        <taxon>Eukaryota</taxon>
        <taxon>Metazoa</taxon>
        <taxon>Chordata</taxon>
        <taxon>Craniata</taxon>
        <taxon>Vertebrata</taxon>
        <taxon>Euteleostomi</taxon>
        <taxon>Actinopterygii</taxon>
        <taxon>Neopterygii</taxon>
        <taxon>Teleostei</taxon>
        <taxon>Neoteleostei</taxon>
        <taxon>Acanthomorphata</taxon>
        <taxon>Ovalentaria</taxon>
        <taxon>Atherinomorphae</taxon>
        <taxon>Cyprinodontiformes</taxon>
        <taxon>Goodeidae</taxon>
        <taxon>Xenoophorus</taxon>
    </lineage>
</organism>
<proteinExistence type="predicted"/>
<evidence type="ECO:0000313" key="2">
    <source>
        <dbReference type="Proteomes" id="UP001434883"/>
    </source>
</evidence>
<sequence length="107" mass="11734">MHPDFRMLVLANRPGFPFLGNDFFGALGIETPIHNPSNSITGPAELAMLKQYGPDVPEATLQKLVAAFGELRSMADQGTITYPYSTREVVNIVKHLQVGGLMQCILF</sequence>